<accession>A0A8H6RRZ7</accession>
<dbReference type="AlphaFoldDB" id="A0A8H6RRZ7"/>
<evidence type="ECO:0000313" key="3">
    <source>
        <dbReference type="Proteomes" id="UP000660729"/>
    </source>
</evidence>
<proteinExistence type="predicted"/>
<organism evidence="2 3">
    <name type="scientific">Pseudocercospora fuligena</name>
    <dbReference type="NCBI Taxonomy" id="685502"/>
    <lineage>
        <taxon>Eukaryota</taxon>
        <taxon>Fungi</taxon>
        <taxon>Dikarya</taxon>
        <taxon>Ascomycota</taxon>
        <taxon>Pezizomycotina</taxon>
        <taxon>Dothideomycetes</taxon>
        <taxon>Dothideomycetidae</taxon>
        <taxon>Mycosphaerellales</taxon>
        <taxon>Mycosphaerellaceae</taxon>
        <taxon>Pseudocercospora</taxon>
    </lineage>
</organism>
<gene>
    <name evidence="2" type="ORF">HII31_01166</name>
</gene>
<dbReference type="InterPro" id="IPR011042">
    <property type="entry name" value="6-blade_b-propeller_TolB-like"/>
</dbReference>
<dbReference type="PANTHER" id="PTHR42060">
    <property type="entry name" value="NHL REPEAT-CONTAINING PROTEIN-RELATED"/>
    <property type="match status" value="1"/>
</dbReference>
<keyword evidence="1" id="KW-0732">Signal</keyword>
<dbReference type="SUPFAM" id="SSF63829">
    <property type="entry name" value="Calcium-dependent phosphotriesterase"/>
    <property type="match status" value="1"/>
</dbReference>
<feature type="signal peptide" evidence="1">
    <location>
        <begin position="1"/>
        <end position="17"/>
    </location>
</feature>
<dbReference type="EMBL" id="JABCIY010000015">
    <property type="protein sequence ID" value="KAF7197356.1"/>
    <property type="molecule type" value="Genomic_DNA"/>
</dbReference>
<protein>
    <submittedName>
        <fullName evidence="2">Putative hetero-Diels-Alderase</fullName>
    </submittedName>
</protein>
<dbReference type="PANTHER" id="PTHR42060:SF1">
    <property type="entry name" value="NHL REPEAT-CONTAINING PROTEIN"/>
    <property type="match status" value="1"/>
</dbReference>
<dbReference type="OrthoDB" id="9977941at2759"/>
<feature type="chain" id="PRO_5034192692" evidence="1">
    <location>
        <begin position="18"/>
        <end position="332"/>
    </location>
</feature>
<comment type="caution">
    <text evidence="2">The sequence shown here is derived from an EMBL/GenBank/DDBJ whole genome shotgun (WGS) entry which is preliminary data.</text>
</comment>
<dbReference type="InterPro" id="IPR052998">
    <property type="entry name" value="Hetero-Diels-Alderase-like"/>
</dbReference>
<sequence>MNTFSLMLTFLLGVVHCLPKTKTLSTYDISRPSKDHRVRDLQVFQVGTWVENLYVRPNGRILATIYTPFPGIYEIDPHSEQAALVAILPGIANVLGIAEGRTPSTIYAIGEDFPVTTLKGVRGSNSIYEVDLRKFDATRGRQKADVKIALNVSNATALNGLAPVDAAKGLYVSTDFDAGSIYLLNLVTGAASIIVSNEWTAHLPGSAGGADGIKVRDGYIYWTSFSANVFARIPIDEAGMPTGEAEKLADVFSDDFCFGWTDEVYLTMPEQNAIGIWKPGQRSVLPLPGSVFGSTAVQLGSDGRSLVVTTSGNDTQYPDNITRPGKVVELRL</sequence>
<dbReference type="Gene3D" id="2.120.10.30">
    <property type="entry name" value="TolB, C-terminal domain"/>
    <property type="match status" value="1"/>
</dbReference>
<keyword evidence="3" id="KW-1185">Reference proteome</keyword>
<evidence type="ECO:0000256" key="1">
    <source>
        <dbReference type="SAM" id="SignalP"/>
    </source>
</evidence>
<evidence type="ECO:0000313" key="2">
    <source>
        <dbReference type="EMBL" id="KAF7197356.1"/>
    </source>
</evidence>
<reference evidence="2" key="1">
    <citation type="submission" date="2020-04" db="EMBL/GenBank/DDBJ databases">
        <title>Draft genome resource of the tomato pathogen Pseudocercospora fuligena.</title>
        <authorList>
            <person name="Zaccaron A."/>
        </authorList>
    </citation>
    <scope>NUCLEOTIDE SEQUENCE</scope>
    <source>
        <strain evidence="2">PF001</strain>
    </source>
</reference>
<name>A0A8H6RRZ7_9PEZI</name>
<dbReference type="Proteomes" id="UP000660729">
    <property type="component" value="Unassembled WGS sequence"/>
</dbReference>